<feature type="domain" description="RelA/SpoT" evidence="1">
    <location>
        <begin position="59"/>
        <end position="170"/>
    </location>
</feature>
<dbReference type="PANTHER" id="PTHR47837:SF2">
    <property type="entry name" value="GTP PYROPHOSPHOKINASE YWAC"/>
    <property type="match status" value="1"/>
</dbReference>
<dbReference type="SUPFAM" id="SSF81301">
    <property type="entry name" value="Nucleotidyltransferase"/>
    <property type="match status" value="1"/>
</dbReference>
<dbReference type="RefSeq" id="WP_065922030.1">
    <property type="nucleotide sequence ID" value="NZ_CP106982.1"/>
</dbReference>
<evidence type="ECO:0000259" key="1">
    <source>
        <dbReference type="SMART" id="SM00954"/>
    </source>
</evidence>
<proteinExistence type="predicted"/>
<protein>
    <submittedName>
        <fullName evidence="2">(P)ppGpp synthetase</fullName>
    </submittedName>
</protein>
<reference evidence="2" key="1">
    <citation type="submission" date="2022-09" db="EMBL/GenBank/DDBJ databases">
        <title>The genome sequence of Rhodococcus aetherivorans N1.</title>
        <authorList>
            <person name="Jiang W."/>
        </authorList>
    </citation>
    <scope>NUCLEOTIDE SEQUENCE</scope>
    <source>
        <strain evidence="2">N1</strain>
    </source>
</reference>
<dbReference type="InterPro" id="IPR052366">
    <property type="entry name" value="GTP_Pyrophosphokinase"/>
</dbReference>
<dbReference type="Pfam" id="PF04607">
    <property type="entry name" value="RelA_SpoT"/>
    <property type="match status" value="1"/>
</dbReference>
<accession>A0AA46PHF6</accession>
<dbReference type="InterPro" id="IPR007685">
    <property type="entry name" value="RelA_SpoT"/>
</dbReference>
<name>A0AA46PHF6_9NOCA</name>
<evidence type="ECO:0000313" key="2">
    <source>
        <dbReference type="EMBL" id="UYF95127.1"/>
    </source>
</evidence>
<dbReference type="CDD" id="cd05399">
    <property type="entry name" value="NT_Rel-Spo_like"/>
    <property type="match status" value="1"/>
</dbReference>
<dbReference type="Gene3D" id="3.30.460.10">
    <property type="entry name" value="Beta Polymerase, domain 2"/>
    <property type="match status" value="1"/>
</dbReference>
<dbReference type="PANTHER" id="PTHR47837">
    <property type="entry name" value="GTP PYROPHOSPHOKINASE YJBM"/>
    <property type="match status" value="1"/>
</dbReference>
<dbReference type="SMART" id="SM00954">
    <property type="entry name" value="RelA_SpoT"/>
    <property type="match status" value="1"/>
</dbReference>
<dbReference type="Proteomes" id="UP001163947">
    <property type="component" value="Chromosome"/>
</dbReference>
<dbReference type="AlphaFoldDB" id="A0AA46PHF6"/>
<sequence>MTGSGPGRTDILRRDLARFLKTCGFGVEELRTKIDIVRSEFADTHGYDPVEHAETWLTTPDSVLDEADPPLRVEDLGRDVAGIRLTCAVTADVYRVRDLLVARRDVRVIEARDYIRRAGPDGYRGLCLVVEVPVASTGRVRTVYVEVQIRTGVMESWESVATRLRTEFDGHVPREMLDELRAAAESARDLDSRIGALQRHVEERSEADRDAPPA</sequence>
<evidence type="ECO:0000313" key="3">
    <source>
        <dbReference type="Proteomes" id="UP001163947"/>
    </source>
</evidence>
<dbReference type="GO" id="GO:0015969">
    <property type="term" value="P:guanosine tetraphosphate metabolic process"/>
    <property type="evidence" value="ECO:0007669"/>
    <property type="project" value="InterPro"/>
</dbReference>
<dbReference type="GeneID" id="83619746"/>
<organism evidence="2 3">
    <name type="scientific">Rhodococcus aetherivorans</name>
    <dbReference type="NCBI Taxonomy" id="191292"/>
    <lineage>
        <taxon>Bacteria</taxon>
        <taxon>Bacillati</taxon>
        <taxon>Actinomycetota</taxon>
        <taxon>Actinomycetes</taxon>
        <taxon>Mycobacteriales</taxon>
        <taxon>Nocardiaceae</taxon>
        <taxon>Rhodococcus</taxon>
    </lineage>
</organism>
<dbReference type="EMBL" id="CP106982">
    <property type="protein sequence ID" value="UYF95127.1"/>
    <property type="molecule type" value="Genomic_DNA"/>
</dbReference>
<dbReference type="InterPro" id="IPR043519">
    <property type="entry name" value="NT_sf"/>
</dbReference>
<gene>
    <name evidence="2" type="ORF">OCS65_04975</name>
</gene>